<organism evidence="1 2">
    <name type="scientific">Paenibacillus lentus</name>
    <dbReference type="NCBI Taxonomy" id="1338368"/>
    <lineage>
        <taxon>Bacteria</taxon>
        <taxon>Bacillati</taxon>
        <taxon>Bacillota</taxon>
        <taxon>Bacilli</taxon>
        <taxon>Bacillales</taxon>
        <taxon>Paenibacillaceae</taxon>
        <taxon>Paenibacillus</taxon>
    </lineage>
</organism>
<keyword evidence="2" id="KW-1185">Reference proteome</keyword>
<evidence type="ECO:0000313" key="1">
    <source>
        <dbReference type="EMBL" id="AZK48586.1"/>
    </source>
</evidence>
<reference evidence="1 2" key="1">
    <citation type="submission" date="2018-11" db="EMBL/GenBank/DDBJ databases">
        <title>Genome sequencing of Paenibacillus lentus DSM25539(T).</title>
        <authorList>
            <person name="Kook J.-K."/>
            <person name="Park S.-N."/>
            <person name="Lim Y.K."/>
        </authorList>
    </citation>
    <scope>NUCLEOTIDE SEQUENCE [LARGE SCALE GENOMIC DNA]</scope>
    <source>
        <strain evidence="1 2">DSM 25539</strain>
    </source>
</reference>
<dbReference type="InterPro" id="IPR049215">
    <property type="entry name" value="DUF6809"/>
</dbReference>
<proteinExistence type="predicted"/>
<dbReference type="AlphaFoldDB" id="A0A3Q8SEC1"/>
<evidence type="ECO:0000313" key="2">
    <source>
        <dbReference type="Proteomes" id="UP000273145"/>
    </source>
</evidence>
<accession>A0A3Q8SEC1</accession>
<dbReference type="RefSeq" id="WP_125084738.1">
    <property type="nucleotide sequence ID" value="NZ_CP034248.1"/>
</dbReference>
<dbReference type="OrthoDB" id="9795830at2"/>
<name>A0A3Q8SEC1_9BACL</name>
<gene>
    <name evidence="1" type="ORF">EIM92_22380</name>
</gene>
<dbReference type="EMBL" id="CP034248">
    <property type="protein sequence ID" value="AZK48586.1"/>
    <property type="molecule type" value="Genomic_DNA"/>
</dbReference>
<sequence>MKSMLEALFYGDIRPEEQVVPKNPEYRSISRRLSEAMELWKEKLSSEDFNQLEAMLDLRNQSESIYATNTFINGFQLGALIMMEVYTAKEDLLQDIKQ</sequence>
<dbReference type="KEGG" id="plen:EIM92_22380"/>
<dbReference type="Proteomes" id="UP000273145">
    <property type="component" value="Chromosome"/>
</dbReference>
<protein>
    <submittedName>
        <fullName evidence="1">Uncharacterized protein</fullName>
    </submittedName>
</protein>
<dbReference type="Pfam" id="PF20648">
    <property type="entry name" value="DUF6809"/>
    <property type="match status" value="1"/>
</dbReference>